<dbReference type="Pfam" id="PF01814">
    <property type="entry name" value="Hemerythrin"/>
    <property type="match status" value="1"/>
</dbReference>
<comment type="caution">
    <text evidence="2">The sequence shown here is derived from an EMBL/GenBank/DDBJ whole genome shotgun (WGS) entry which is preliminary data.</text>
</comment>
<dbReference type="RefSeq" id="WP_157399861.1">
    <property type="nucleotide sequence ID" value="NZ_WSEL01000009.1"/>
</dbReference>
<reference evidence="2 3" key="1">
    <citation type="submission" date="2019-12" db="EMBL/GenBank/DDBJ databases">
        <authorList>
            <person name="Huq M.A."/>
        </authorList>
    </citation>
    <scope>NUCLEOTIDE SEQUENCE [LARGE SCALE GENOMIC DNA]</scope>
    <source>
        <strain evidence="2 3">MAH-25</strain>
    </source>
</reference>
<dbReference type="AlphaFoldDB" id="A0A6N8J0R7"/>
<accession>A0A6N8J0R7</accession>
<dbReference type="Proteomes" id="UP000469385">
    <property type="component" value="Unassembled WGS sequence"/>
</dbReference>
<name>A0A6N8J0R7_9BURK</name>
<dbReference type="InterPro" id="IPR012312">
    <property type="entry name" value="Hemerythrin-like"/>
</dbReference>
<evidence type="ECO:0000259" key="1">
    <source>
        <dbReference type="Pfam" id="PF01814"/>
    </source>
</evidence>
<dbReference type="Gene3D" id="1.20.120.520">
    <property type="entry name" value="nmb1532 protein domain like"/>
    <property type="match status" value="1"/>
</dbReference>
<gene>
    <name evidence="2" type="ORF">GON04_20515</name>
</gene>
<sequence length="182" mass="19881">MPTHSIQPPGAGTPAPGFDEPFDMLRACHERVHRMLALLERLGRHVDANGADEQARQAARDVMRYFDLAAPQHHLDEERHVIPRLAAAGDPALAALAARLQDEHRAMSEGWARVRPLLLSLAEGERTGFDTEAHRAFQDYARLYASHIEAEESAAFPAAEAGMDGTALQAMSQDMAGRRGVG</sequence>
<evidence type="ECO:0000313" key="3">
    <source>
        <dbReference type="Proteomes" id="UP000469385"/>
    </source>
</evidence>
<feature type="domain" description="Hemerythrin-like" evidence="1">
    <location>
        <begin position="21"/>
        <end position="159"/>
    </location>
</feature>
<proteinExistence type="predicted"/>
<organism evidence="2 3">
    <name type="scientific">Ramlibacter pinisoli</name>
    <dbReference type="NCBI Taxonomy" id="2682844"/>
    <lineage>
        <taxon>Bacteria</taxon>
        <taxon>Pseudomonadati</taxon>
        <taxon>Pseudomonadota</taxon>
        <taxon>Betaproteobacteria</taxon>
        <taxon>Burkholderiales</taxon>
        <taxon>Comamonadaceae</taxon>
        <taxon>Ramlibacter</taxon>
    </lineage>
</organism>
<protein>
    <submittedName>
        <fullName evidence="2">Hemerythrin domain-containing protein</fullName>
    </submittedName>
</protein>
<dbReference type="EMBL" id="WSEL01000009">
    <property type="protein sequence ID" value="MVQ31853.1"/>
    <property type="molecule type" value="Genomic_DNA"/>
</dbReference>
<keyword evidence="3" id="KW-1185">Reference proteome</keyword>
<evidence type="ECO:0000313" key="2">
    <source>
        <dbReference type="EMBL" id="MVQ31853.1"/>
    </source>
</evidence>